<dbReference type="EMBL" id="BAOS01000028">
    <property type="protein sequence ID" value="GAX62164.1"/>
    <property type="molecule type" value="Genomic_DNA"/>
</dbReference>
<proteinExistence type="inferred from homology"/>
<evidence type="ECO:0000256" key="11">
    <source>
        <dbReference type="ARBA" id="ARBA00032922"/>
    </source>
</evidence>
<comment type="similarity">
    <text evidence="1">Belongs to the CRISPR-associated Cas10/Csm1 family.</text>
</comment>
<evidence type="ECO:0000313" key="14">
    <source>
        <dbReference type="Proteomes" id="UP000218542"/>
    </source>
</evidence>
<evidence type="ECO:0000256" key="6">
    <source>
        <dbReference type="ARBA" id="ARBA00022759"/>
    </source>
</evidence>
<keyword evidence="7" id="KW-0378">Hydrolase</keyword>
<dbReference type="InterPro" id="IPR043128">
    <property type="entry name" value="Rev_trsase/Diguanyl_cyclase"/>
</dbReference>
<keyword evidence="6" id="KW-0255">Endonuclease</keyword>
<dbReference type="Proteomes" id="UP000218542">
    <property type="component" value="Unassembled WGS sequence"/>
</dbReference>
<evidence type="ECO:0000256" key="5">
    <source>
        <dbReference type="ARBA" id="ARBA00022741"/>
    </source>
</evidence>
<comment type="caution">
    <text evidence="13">The sequence shown here is derived from an EMBL/GenBank/DDBJ whole genome shotgun (WGS) entry which is preliminary data.</text>
</comment>
<dbReference type="PANTHER" id="PTHR36528">
    <property type="entry name" value="CRISPR SYSTEM SINGLE-STRAND-SPECIFIC DEOXYRIBONUCLEASE CAS10/CSM1 (SUBTYPE III-A)"/>
    <property type="match status" value="1"/>
</dbReference>
<keyword evidence="5" id="KW-0547">Nucleotide-binding</keyword>
<dbReference type="RefSeq" id="WP_096895533.1">
    <property type="nucleotide sequence ID" value="NZ_BAOS01000028.1"/>
</dbReference>
<keyword evidence="14" id="KW-1185">Reference proteome</keyword>
<evidence type="ECO:0000256" key="2">
    <source>
        <dbReference type="ARBA" id="ARBA00014333"/>
    </source>
</evidence>
<keyword evidence="9" id="KW-0067">ATP-binding</keyword>
<feature type="domain" description="GGDEF" evidence="12">
    <location>
        <begin position="425"/>
        <end position="588"/>
    </location>
</feature>
<dbReference type="PANTHER" id="PTHR36528:SF1">
    <property type="entry name" value="CRISPR SYSTEM SINGLE-STRAND-SPECIFIC DEOXYRIBONUCLEASE CAS10_CSM1 (SUBTYPE III-A)"/>
    <property type="match status" value="1"/>
</dbReference>
<dbReference type="GO" id="GO:0051607">
    <property type="term" value="P:defense response to virus"/>
    <property type="evidence" value="ECO:0007669"/>
    <property type="project" value="UniProtKB-KW"/>
</dbReference>
<evidence type="ECO:0000313" key="13">
    <source>
        <dbReference type="EMBL" id="GAX62164.1"/>
    </source>
</evidence>
<dbReference type="Gene3D" id="3.30.70.270">
    <property type="match status" value="1"/>
</dbReference>
<sequence length="735" mass="84782">METENNRYTKSIFALIDSKYQPVESSYPENAVFKNFTIDSISYPERQDVNIADTTNLPEAESIKTALERCKEKSKAVISPYVLVYGELSGIQNTVYTISSKGALKSLRARSFMLELLCEHLCYELITEYFGKYNDNLENIVFSGGGSFCLLLPNNGTEKKVEELKKKINNWAFEEFSGKLYISMVSTELNDNNLHQDNFRHMWSNVIQKELDRDKNQKFKWNLNTLFSGAFNREPEQKTNREECQICHRDDIDLLKEPFYNLNTFERIEPQQFKEEVNGINVAHSLCFHLYKLGDELTDFNYIYRTSKKHEAGFESKENPYIKFPDINGGFAYYTVDKNFYNDNSKKNIDIDCKWKINAPEDNKEGCIPFFYANYVRNVADLPLTAKEKERDEFQKEHNKELDHKNEARMTASFMGLANASCGADFIACLRMDVDNMGKVIHNLEPFTLPHLANISKMLNIFFKVYLTKICKGDLGIDENGEEIEPTDLTNKNYKQSGGRNVSIVYAGGDDLFIIGAWDEVAELSYDIQRCFVRFSGLGISAGLTIHKAKYPLYQMAKLSGEAENESKSFLLSNEIVPSKNKVAIFFSQYYRHMGQQLNIQATNDLRNGIQNFQDKIVHAIPWHDTTTIEIVEKFVPLCKKEDNRLELQGISSGFVYKLFKIADIWWGENTLYVPNVIYLFSRILHNGNPDFNVQVTELQNMLITLPAKNNKHKTIRSIKIPLTWIELLQRGKGE</sequence>
<dbReference type="GO" id="GO:0005524">
    <property type="term" value="F:ATP binding"/>
    <property type="evidence" value="ECO:0007669"/>
    <property type="project" value="UniProtKB-KW"/>
</dbReference>
<dbReference type="PROSITE" id="PS50887">
    <property type="entry name" value="GGDEF"/>
    <property type="match status" value="1"/>
</dbReference>
<evidence type="ECO:0000256" key="4">
    <source>
        <dbReference type="ARBA" id="ARBA00022722"/>
    </source>
</evidence>
<dbReference type="NCBIfam" id="TIGR02578">
    <property type="entry name" value="cas_TM1811_Csm1"/>
    <property type="match status" value="1"/>
</dbReference>
<dbReference type="GO" id="GO:0004519">
    <property type="term" value="F:endonuclease activity"/>
    <property type="evidence" value="ECO:0007669"/>
    <property type="project" value="UniProtKB-KW"/>
</dbReference>
<protein>
    <recommendedName>
        <fullName evidence="2">CRISPR system single-strand-specific deoxyribonuclease Cas10/Csm1 (subtype III-A)</fullName>
    </recommendedName>
    <alternativeName>
        <fullName evidence="11">Cyclic oligoadenylate synthase</fullName>
    </alternativeName>
</protein>
<evidence type="ECO:0000256" key="8">
    <source>
        <dbReference type="ARBA" id="ARBA00022839"/>
    </source>
</evidence>
<dbReference type="OrthoDB" id="9768769at2"/>
<dbReference type="Pfam" id="PF18211">
    <property type="entry name" value="Csm1_B"/>
    <property type="match status" value="1"/>
</dbReference>
<dbReference type="InterPro" id="IPR013408">
    <property type="entry name" value="Cas10/Csm1"/>
</dbReference>
<evidence type="ECO:0000256" key="7">
    <source>
        <dbReference type="ARBA" id="ARBA00022801"/>
    </source>
</evidence>
<name>A0A286U200_9BACT</name>
<keyword evidence="10" id="KW-0051">Antiviral defense</keyword>
<evidence type="ECO:0000256" key="9">
    <source>
        <dbReference type="ARBA" id="ARBA00022840"/>
    </source>
</evidence>
<dbReference type="AlphaFoldDB" id="A0A286U200"/>
<keyword evidence="8" id="KW-0269">Exonuclease</keyword>
<evidence type="ECO:0000256" key="10">
    <source>
        <dbReference type="ARBA" id="ARBA00023118"/>
    </source>
</evidence>
<organism evidence="13 14">
    <name type="scientific">Candidatus Scalindua japonica</name>
    <dbReference type="NCBI Taxonomy" id="1284222"/>
    <lineage>
        <taxon>Bacteria</taxon>
        <taxon>Pseudomonadati</taxon>
        <taxon>Planctomycetota</taxon>
        <taxon>Candidatus Brocadiia</taxon>
        <taxon>Candidatus Brocadiales</taxon>
        <taxon>Candidatus Scalinduaceae</taxon>
        <taxon>Candidatus Scalindua</taxon>
    </lineage>
</organism>
<dbReference type="InterPro" id="IPR052117">
    <property type="entry name" value="Cas10/Csm1_subtype-III-A"/>
</dbReference>
<dbReference type="GO" id="GO:0016740">
    <property type="term" value="F:transferase activity"/>
    <property type="evidence" value="ECO:0007669"/>
    <property type="project" value="UniProtKB-KW"/>
</dbReference>
<accession>A0A286U200</accession>
<dbReference type="Pfam" id="PF22335">
    <property type="entry name" value="Cas10-Cmr2_palm2"/>
    <property type="match status" value="1"/>
</dbReference>
<keyword evidence="3" id="KW-0808">Transferase</keyword>
<keyword evidence="4" id="KW-0540">Nuclease</keyword>
<dbReference type="GO" id="GO:0004527">
    <property type="term" value="F:exonuclease activity"/>
    <property type="evidence" value="ECO:0007669"/>
    <property type="project" value="UniProtKB-KW"/>
</dbReference>
<dbReference type="InterPro" id="IPR054767">
    <property type="entry name" value="Cas10-Cmr2_palm2"/>
</dbReference>
<evidence type="ECO:0000259" key="12">
    <source>
        <dbReference type="PROSITE" id="PS50887"/>
    </source>
</evidence>
<evidence type="ECO:0000256" key="1">
    <source>
        <dbReference type="ARBA" id="ARBA00005700"/>
    </source>
</evidence>
<reference evidence="14" key="1">
    <citation type="journal article" date="2017" name="Environ. Microbiol. Rep.">
        <title>Genetic Diversity of Marine Anaerobic Ammonium-Oxidizing Bacteria as Revealed by Genomic and Proteomic Analyses of 'Candidatus Scalindua japonica'.</title>
        <authorList>
            <person name="Oshiki M."/>
            <person name="Mizuto K."/>
            <person name="Kimura Z."/>
            <person name="Kindaichi T."/>
            <person name="Satoh H."/>
            <person name="Okabe S."/>
        </authorList>
    </citation>
    <scope>NUCLEOTIDE SEQUENCE [LARGE SCALE GENOMIC DNA]</scope>
    <source>
        <strain evidence="14">husup-a2</strain>
    </source>
</reference>
<gene>
    <name evidence="13" type="ORF">SCALIN_C28_0368</name>
</gene>
<dbReference type="InterPro" id="IPR000160">
    <property type="entry name" value="GGDEF_dom"/>
</dbReference>
<dbReference type="InterPro" id="IPR041062">
    <property type="entry name" value="Csm1_B"/>
</dbReference>
<evidence type="ECO:0000256" key="3">
    <source>
        <dbReference type="ARBA" id="ARBA00022679"/>
    </source>
</evidence>